<dbReference type="EMBL" id="JASGBI010000001">
    <property type="protein sequence ID" value="MDI9239892.1"/>
    <property type="molecule type" value="Genomic_DNA"/>
</dbReference>
<keyword evidence="2" id="KW-1185">Reference proteome</keyword>
<evidence type="ECO:0000313" key="2">
    <source>
        <dbReference type="Proteomes" id="UP001321580"/>
    </source>
</evidence>
<reference evidence="1 2" key="1">
    <citation type="submission" date="2023-05" db="EMBL/GenBank/DDBJ databases">
        <title>Lysobacter sp. strain LF1 Genome sequencing and assembly.</title>
        <authorList>
            <person name="Jung Y."/>
        </authorList>
    </citation>
    <scope>NUCLEOTIDE SEQUENCE [LARGE SCALE GENOMIC DNA]</scope>
    <source>
        <strain evidence="1 2">LF1</strain>
    </source>
</reference>
<proteinExistence type="predicted"/>
<evidence type="ECO:0000313" key="1">
    <source>
        <dbReference type="EMBL" id="MDI9239892.1"/>
    </source>
</evidence>
<sequence length="126" mass="14120">MDDKIIPIEIEMNDDGTVTIELGVMRARYSVSFIDAFIATFREARTGHVQSAFREAPKPAVIAVANAAESPDYCLYRHALSDGLILVLRHPDVDWISFQLPRRQAAHLRDHLGRFLSYPSVIAGRA</sequence>
<accession>A0ABT6XIA8</accession>
<organism evidence="1 2">
    <name type="scientific">Lysobacter stagni</name>
    <dbReference type="NCBI Taxonomy" id="3045172"/>
    <lineage>
        <taxon>Bacteria</taxon>
        <taxon>Pseudomonadati</taxon>
        <taxon>Pseudomonadota</taxon>
        <taxon>Gammaproteobacteria</taxon>
        <taxon>Lysobacterales</taxon>
        <taxon>Lysobacteraceae</taxon>
        <taxon>Lysobacter</taxon>
    </lineage>
</organism>
<protein>
    <submittedName>
        <fullName evidence="1">Uncharacterized protein</fullName>
    </submittedName>
</protein>
<dbReference type="RefSeq" id="WP_283213256.1">
    <property type="nucleotide sequence ID" value="NZ_JASGBI010000001.1"/>
</dbReference>
<name>A0ABT6XIA8_9GAMM</name>
<comment type="caution">
    <text evidence="1">The sequence shown here is derived from an EMBL/GenBank/DDBJ whole genome shotgun (WGS) entry which is preliminary data.</text>
</comment>
<dbReference type="Proteomes" id="UP001321580">
    <property type="component" value="Unassembled WGS sequence"/>
</dbReference>
<gene>
    <name evidence="1" type="ORF">QLQ15_13350</name>
</gene>